<dbReference type="GO" id="GO:0004065">
    <property type="term" value="F:arylsulfatase activity"/>
    <property type="evidence" value="ECO:0007669"/>
    <property type="project" value="UniProtKB-EC"/>
</dbReference>
<evidence type="ECO:0000256" key="3">
    <source>
        <dbReference type="SAM" id="SignalP"/>
    </source>
</evidence>
<keyword evidence="6" id="KW-1185">Reference proteome</keyword>
<keyword evidence="3" id="KW-0732">Signal</keyword>
<feature type="domain" description="Sulfatase N-terminal" evidence="4">
    <location>
        <begin position="69"/>
        <end position="408"/>
    </location>
</feature>
<dbReference type="AlphaFoldDB" id="A0A1S6HUA3"/>
<dbReference type="Pfam" id="PF00884">
    <property type="entry name" value="Sulfatase"/>
    <property type="match status" value="1"/>
</dbReference>
<dbReference type="InterPro" id="IPR050738">
    <property type="entry name" value="Sulfatase"/>
</dbReference>
<dbReference type="InterPro" id="IPR017850">
    <property type="entry name" value="Alkaline_phosphatase_core_sf"/>
</dbReference>
<organism evidence="5 6">
    <name type="scientific">Shewanella psychrophila</name>
    <dbReference type="NCBI Taxonomy" id="225848"/>
    <lineage>
        <taxon>Bacteria</taxon>
        <taxon>Pseudomonadati</taxon>
        <taxon>Pseudomonadota</taxon>
        <taxon>Gammaproteobacteria</taxon>
        <taxon>Alteromonadales</taxon>
        <taxon>Shewanellaceae</taxon>
        <taxon>Shewanella</taxon>
    </lineage>
</organism>
<dbReference type="Gene3D" id="3.30.1120.10">
    <property type="match status" value="1"/>
</dbReference>
<dbReference type="STRING" id="225848.Sps_04025"/>
<dbReference type="RefSeq" id="WP_077754080.1">
    <property type="nucleotide sequence ID" value="NZ_CP014782.1"/>
</dbReference>
<name>A0A1S6HUA3_9GAMM</name>
<keyword evidence="2 5" id="KW-0378">Hydrolase</keyword>
<feature type="signal peptide" evidence="3">
    <location>
        <begin position="1"/>
        <end position="25"/>
    </location>
</feature>
<comment type="similarity">
    <text evidence="1">Belongs to the sulfatase family.</text>
</comment>
<feature type="chain" id="PRO_5012548958" evidence="3">
    <location>
        <begin position="26"/>
        <end position="530"/>
    </location>
</feature>
<gene>
    <name evidence="5" type="ORF">Sps_04025</name>
</gene>
<evidence type="ECO:0000313" key="6">
    <source>
        <dbReference type="Proteomes" id="UP000189545"/>
    </source>
</evidence>
<dbReference type="Proteomes" id="UP000189545">
    <property type="component" value="Chromosome"/>
</dbReference>
<dbReference type="CDD" id="cd16142">
    <property type="entry name" value="ARS_like"/>
    <property type="match status" value="1"/>
</dbReference>
<dbReference type="Pfam" id="PF14707">
    <property type="entry name" value="Sulfatase_C"/>
    <property type="match status" value="1"/>
</dbReference>
<dbReference type="InterPro" id="IPR000917">
    <property type="entry name" value="Sulfatase_N"/>
</dbReference>
<evidence type="ECO:0000259" key="4">
    <source>
        <dbReference type="Pfam" id="PF00884"/>
    </source>
</evidence>
<dbReference type="PANTHER" id="PTHR42693">
    <property type="entry name" value="ARYLSULFATASE FAMILY MEMBER"/>
    <property type="match status" value="1"/>
</dbReference>
<sequence length="530" mass="58597">MNKPARILLPMMALSCFSIPSMVSAEAVSALSDAKKFKENMEAAVPRPEQQKQADTKLATLKQKTGKRPNVLILMVDDLGYGDVGAFGGGVAIGAATPNIDALAQGGLKLTSTYSQTTCTPTRSAMITGRLPVRTGLYRPILAGDKLTANPWDDEITSAKLMSDAGYETILTGKWHVGEAVGMRPQDVGFDEFYGYYRAQKEYVQAYDKRRYPDLVLDKEKFAKYQSIEQSQGLVHGFKNGKTKDLTPIRSIDDMANADRMLKEFTVKKIKTLAKGNKPFYLQHSFMKTHADNHPPKAFEGASASKYAFKDAVVEVDAYVGEIVEALRESGQLENTLIFFTSDNGPQSDSWPDAGYTPFRGGKGTGWDGAVRIPGIAYWKGMIKPGQVSDGLFDLMDIFNTSVALAGVLDKVPSDKYIDGIDQTAFLLADNGQSMRDKVFIWSQKDFLAMRMNEYKIHFKVITTDSQFLNIDMATIKDIGLAPWLFNLYIDPKEQYPVGHRRNAWLGSMGAESKAHAATFKQYPPKDVGL</sequence>
<dbReference type="SUPFAM" id="SSF53649">
    <property type="entry name" value="Alkaline phosphatase-like"/>
    <property type="match status" value="1"/>
</dbReference>
<evidence type="ECO:0000256" key="2">
    <source>
        <dbReference type="ARBA" id="ARBA00022801"/>
    </source>
</evidence>
<protein>
    <submittedName>
        <fullName evidence="5">Arylsulfatase A family protein</fullName>
        <ecNumber evidence="5">3.1.6.1</ecNumber>
    </submittedName>
</protein>
<proteinExistence type="inferred from homology"/>
<dbReference type="EMBL" id="CP014782">
    <property type="protein sequence ID" value="AQS39140.1"/>
    <property type="molecule type" value="Genomic_DNA"/>
</dbReference>
<dbReference type="PANTHER" id="PTHR42693:SF53">
    <property type="entry name" value="ENDO-4-O-SULFATASE"/>
    <property type="match status" value="1"/>
</dbReference>
<evidence type="ECO:0000256" key="1">
    <source>
        <dbReference type="ARBA" id="ARBA00008779"/>
    </source>
</evidence>
<dbReference type="EC" id="3.1.6.1" evidence="5"/>
<accession>A0A1S6HUA3</accession>
<dbReference type="Gene3D" id="3.40.720.10">
    <property type="entry name" value="Alkaline Phosphatase, subunit A"/>
    <property type="match status" value="1"/>
</dbReference>
<dbReference type="KEGG" id="spsw:Sps_04025"/>
<reference evidence="5 6" key="1">
    <citation type="submission" date="2016-03" db="EMBL/GenBank/DDBJ databases">
        <title>Complete genome sequence of Shewanella psychrophila WP2, a deep sea bacterium isolated from west Pacific sediment.</title>
        <authorList>
            <person name="Xu G."/>
            <person name="Jian H."/>
        </authorList>
    </citation>
    <scope>NUCLEOTIDE SEQUENCE [LARGE SCALE GENOMIC DNA]</scope>
    <source>
        <strain evidence="5 6">WP2</strain>
    </source>
</reference>
<evidence type="ECO:0000313" key="5">
    <source>
        <dbReference type="EMBL" id="AQS39140.1"/>
    </source>
</evidence>